<proteinExistence type="predicted"/>
<organism evidence="1">
    <name type="scientific">marine sediment metagenome</name>
    <dbReference type="NCBI Taxonomy" id="412755"/>
    <lineage>
        <taxon>unclassified sequences</taxon>
        <taxon>metagenomes</taxon>
        <taxon>ecological metagenomes</taxon>
    </lineage>
</organism>
<accession>X1TQX3</accession>
<dbReference type="EMBL" id="BARW01034562">
    <property type="protein sequence ID" value="GAJ07743.1"/>
    <property type="molecule type" value="Genomic_DNA"/>
</dbReference>
<dbReference type="AlphaFoldDB" id="X1TQX3"/>
<gene>
    <name evidence="1" type="ORF">S12H4_54137</name>
</gene>
<evidence type="ECO:0000313" key="1">
    <source>
        <dbReference type="EMBL" id="GAJ07743.1"/>
    </source>
</evidence>
<protein>
    <submittedName>
        <fullName evidence="1">Uncharacterized protein</fullName>
    </submittedName>
</protein>
<comment type="caution">
    <text evidence="1">The sequence shown here is derived from an EMBL/GenBank/DDBJ whole genome shotgun (WGS) entry which is preliminary data.</text>
</comment>
<sequence length="54" mass="5766">GLNSPLVAAFLFNFSLEYLRPIEAGFNIGPIVIPAIPGLRMVTFSARTSGKFPG</sequence>
<name>X1TQX3_9ZZZZ</name>
<reference evidence="1" key="1">
    <citation type="journal article" date="2014" name="Front. Microbiol.">
        <title>High frequency of phylogenetically diverse reductive dehalogenase-homologous genes in deep subseafloor sedimentary metagenomes.</title>
        <authorList>
            <person name="Kawai M."/>
            <person name="Futagami T."/>
            <person name="Toyoda A."/>
            <person name="Takaki Y."/>
            <person name="Nishi S."/>
            <person name="Hori S."/>
            <person name="Arai W."/>
            <person name="Tsubouchi T."/>
            <person name="Morono Y."/>
            <person name="Uchiyama I."/>
            <person name="Ito T."/>
            <person name="Fujiyama A."/>
            <person name="Inagaki F."/>
            <person name="Takami H."/>
        </authorList>
    </citation>
    <scope>NUCLEOTIDE SEQUENCE</scope>
    <source>
        <strain evidence="1">Expedition CK06-06</strain>
    </source>
</reference>
<feature type="non-terminal residue" evidence="1">
    <location>
        <position position="1"/>
    </location>
</feature>